<dbReference type="Gene3D" id="3.40.50.720">
    <property type="entry name" value="NAD(P)-binding Rossmann-like Domain"/>
    <property type="match status" value="1"/>
</dbReference>
<dbReference type="SUPFAM" id="SSF51735">
    <property type="entry name" value="NAD(P)-binding Rossmann-fold domains"/>
    <property type="match status" value="1"/>
</dbReference>
<evidence type="ECO:0000313" key="2">
    <source>
        <dbReference type="EMBL" id="CAH0368589.1"/>
    </source>
</evidence>
<dbReference type="GO" id="GO:0050308">
    <property type="term" value="F:sugar-phosphatase activity"/>
    <property type="evidence" value="ECO:0007669"/>
    <property type="project" value="TreeGrafter"/>
</dbReference>
<dbReference type="PANTHER" id="PTHR43481:SF4">
    <property type="entry name" value="GLYCEROL-1-PHOSPHATE PHOSPHOHYDROLASE 1-RELATED"/>
    <property type="match status" value="1"/>
</dbReference>
<evidence type="ECO:0000313" key="3">
    <source>
        <dbReference type="Proteomes" id="UP000789595"/>
    </source>
</evidence>
<dbReference type="InterPro" id="IPR023214">
    <property type="entry name" value="HAD_sf"/>
</dbReference>
<dbReference type="Pfam" id="PF00106">
    <property type="entry name" value="adh_short"/>
    <property type="match status" value="1"/>
</dbReference>
<dbReference type="InterPro" id="IPR051806">
    <property type="entry name" value="HAD-like_SPP"/>
</dbReference>
<dbReference type="EMBL" id="CAKKNE010000002">
    <property type="protein sequence ID" value="CAH0368589.1"/>
    <property type="molecule type" value="Genomic_DNA"/>
</dbReference>
<dbReference type="AlphaFoldDB" id="A0A8J2WV67"/>
<name>A0A8J2WV67_9STRA</name>
<dbReference type="InterPro" id="IPR002347">
    <property type="entry name" value="SDR_fam"/>
</dbReference>
<comment type="caution">
    <text evidence="2">The sequence shown here is derived from an EMBL/GenBank/DDBJ whole genome shotgun (WGS) entry which is preliminary data.</text>
</comment>
<dbReference type="InterPro" id="IPR036291">
    <property type="entry name" value="NAD(P)-bd_dom_sf"/>
</dbReference>
<evidence type="ECO:0000256" key="1">
    <source>
        <dbReference type="RuleBase" id="RU000363"/>
    </source>
</evidence>
<dbReference type="NCBIfam" id="TIGR01509">
    <property type="entry name" value="HAD-SF-IA-v3"/>
    <property type="match status" value="1"/>
</dbReference>
<organism evidence="2 3">
    <name type="scientific">Pelagomonas calceolata</name>
    <dbReference type="NCBI Taxonomy" id="35677"/>
    <lineage>
        <taxon>Eukaryota</taxon>
        <taxon>Sar</taxon>
        <taxon>Stramenopiles</taxon>
        <taxon>Ochrophyta</taxon>
        <taxon>Pelagophyceae</taxon>
        <taxon>Pelagomonadales</taxon>
        <taxon>Pelagomonadaceae</taxon>
        <taxon>Pelagomonas</taxon>
    </lineage>
</organism>
<dbReference type="PRINTS" id="PR00081">
    <property type="entry name" value="GDHRDH"/>
</dbReference>
<dbReference type="InterPro" id="IPR006439">
    <property type="entry name" value="HAD-SF_hydro_IA"/>
</dbReference>
<reference evidence="2" key="1">
    <citation type="submission" date="2021-11" db="EMBL/GenBank/DDBJ databases">
        <authorList>
            <consortium name="Genoscope - CEA"/>
            <person name="William W."/>
        </authorList>
    </citation>
    <scope>NUCLEOTIDE SEQUENCE</scope>
</reference>
<protein>
    <submittedName>
        <fullName evidence="2">Uncharacterized protein</fullName>
    </submittedName>
</protein>
<dbReference type="SFLD" id="SFLDG01129">
    <property type="entry name" value="C1.5:_HAD__Beta-PGM__Phosphata"/>
    <property type="match status" value="1"/>
</dbReference>
<dbReference type="PRINTS" id="PR00080">
    <property type="entry name" value="SDRFAMILY"/>
</dbReference>
<sequence length="495" mass="51609">MTSVPDKCHIGTRRVETPAAALFDVDGTLVDSMGRFFPSWNEAGANYGLSMTEAEFYGYAGMPLPDIVEDLYRRCKGTEPPDGFVAEFLASKKAKHAAREAIDGPPPVIACVAAIARAWAARGVPVVCATSGLRDHVEPHLAAAGLSDLFPSDKIVCAADLPKGRGKPLPDIFLRAAAVAGVDASHCVAYEDAEAGLKSAWAAGCAVVDVTGLPDYPLPEGLRAAKAAQVQRRDWLPPSRILVTGGTRGIGRAVVEALARREGVVVYLGCRDLAAGQAVAPHDGVVPVLLDVTDPASIKTAVETVRAAGGLDALVNNAGVMDESDMERTLEVNLDGVAAVTTAFAPLLRTGGRVINVSSGAGLRAAAALAPADREALEADSVAAIRATAQRLATTADIPVYGISKAAVNAYTKLAARTYPALRVNACSPGFCRTEIAGPNADYSEREPKAPALGADVITKLLFDDALSQNTGKFFKECSKPGTAVEDAVSREEPW</sequence>
<dbReference type="OrthoDB" id="47007at2759"/>
<gene>
    <name evidence="2" type="ORF">PECAL_2P16600</name>
</gene>
<dbReference type="Pfam" id="PF00702">
    <property type="entry name" value="Hydrolase"/>
    <property type="match status" value="1"/>
</dbReference>
<keyword evidence="3" id="KW-1185">Reference proteome</keyword>
<dbReference type="SFLD" id="SFLDS00003">
    <property type="entry name" value="Haloacid_Dehalogenase"/>
    <property type="match status" value="1"/>
</dbReference>
<proteinExistence type="inferred from homology"/>
<dbReference type="InterPro" id="IPR036412">
    <property type="entry name" value="HAD-like_sf"/>
</dbReference>
<dbReference type="Gene3D" id="3.40.50.1000">
    <property type="entry name" value="HAD superfamily/HAD-like"/>
    <property type="match status" value="1"/>
</dbReference>
<dbReference type="SUPFAM" id="SSF56784">
    <property type="entry name" value="HAD-like"/>
    <property type="match status" value="1"/>
</dbReference>
<dbReference type="PANTHER" id="PTHR43481">
    <property type="entry name" value="FRUCTOSE-1-PHOSPHATE PHOSPHATASE"/>
    <property type="match status" value="1"/>
</dbReference>
<comment type="similarity">
    <text evidence="1">Belongs to the short-chain dehydrogenases/reductases (SDR) family.</text>
</comment>
<dbReference type="Proteomes" id="UP000789595">
    <property type="component" value="Unassembled WGS sequence"/>
</dbReference>
<dbReference type="InterPro" id="IPR023198">
    <property type="entry name" value="PGP-like_dom2"/>
</dbReference>
<dbReference type="CDD" id="cd07505">
    <property type="entry name" value="HAD_BPGM-like"/>
    <property type="match status" value="1"/>
</dbReference>
<dbReference type="Gene3D" id="1.10.150.240">
    <property type="entry name" value="Putative phosphatase, domain 2"/>
    <property type="match status" value="1"/>
</dbReference>
<accession>A0A8J2WV67</accession>